<dbReference type="NCBIfam" id="TIGR00054">
    <property type="entry name" value="RIP metalloprotease RseP"/>
    <property type="match status" value="1"/>
</dbReference>
<dbReference type="EC" id="3.4.24.-" evidence="11"/>
<evidence type="ECO:0000256" key="9">
    <source>
        <dbReference type="ARBA" id="ARBA00023049"/>
    </source>
</evidence>
<comment type="cofactor">
    <cofactor evidence="1 11">
        <name>Zn(2+)</name>
        <dbReference type="ChEBI" id="CHEBI:29105"/>
    </cofactor>
</comment>
<evidence type="ECO:0000256" key="4">
    <source>
        <dbReference type="ARBA" id="ARBA00022670"/>
    </source>
</evidence>
<evidence type="ECO:0000259" key="12">
    <source>
        <dbReference type="Pfam" id="PF02163"/>
    </source>
</evidence>
<dbReference type="PANTHER" id="PTHR42837">
    <property type="entry name" value="REGULATOR OF SIGMA-E PROTEASE RSEP"/>
    <property type="match status" value="1"/>
</dbReference>
<keyword evidence="11" id="KW-0479">Metal-binding</keyword>
<dbReference type="InterPro" id="IPR004387">
    <property type="entry name" value="Pept_M50_Zn"/>
</dbReference>
<evidence type="ECO:0000256" key="8">
    <source>
        <dbReference type="ARBA" id="ARBA00022989"/>
    </source>
</evidence>
<evidence type="ECO:0000313" key="14">
    <source>
        <dbReference type="Proteomes" id="UP000823757"/>
    </source>
</evidence>
<evidence type="ECO:0000313" key="13">
    <source>
        <dbReference type="EMBL" id="MBO8474191.1"/>
    </source>
</evidence>
<evidence type="ECO:0000256" key="6">
    <source>
        <dbReference type="ARBA" id="ARBA00022801"/>
    </source>
</evidence>
<evidence type="ECO:0000256" key="11">
    <source>
        <dbReference type="RuleBase" id="RU362031"/>
    </source>
</evidence>
<dbReference type="Gene3D" id="2.30.42.10">
    <property type="match status" value="1"/>
</dbReference>
<comment type="caution">
    <text evidence="13">The sequence shown here is derived from an EMBL/GenBank/DDBJ whole genome shotgun (WGS) entry which is preliminary data.</text>
</comment>
<keyword evidence="5 11" id="KW-0812">Transmembrane</keyword>
<proteinExistence type="inferred from homology"/>
<sequence>MIVLIKILQVVLALSILILVHELGHFLFAKLFRIRVDKFYLFFDAGGYSLFKFKPKGSDTEYGIGWLPLGGYCKIAGMIDESMDTEALKKEPQPWEFRSKPAWQRLLVMSGGVLFNFIFAIMLYIGILAGWGESYFSNEGNGIYVNDLAYEMGFRNGDRILMFDDYSPENFGMLQADLARQTAKKATVLRGEDTVDIYIDQNMIGEVLNTPGMFDLAIPFVIDTVAPESVNSGSGLMHGDRITEIDGHHVEYLQDSRRLLADLAGKNVPVTVVRGTDTTGMNLQVDTLGRLGVYTQLPGLTTKEYSVLEAIPAGFKLTFETIGGYLQDLKLVFTPSTEAYKSVGSFIAMGQIFPATWDWYRFINILALLSIMLGVMNLLPIPALDGGHIVFTLYEIITGKKPSDRFLTIAQIIGMILLFALMVLAFGNDIGRLLR</sequence>
<feature type="transmembrane region" description="Helical" evidence="11">
    <location>
        <begin position="406"/>
        <end position="427"/>
    </location>
</feature>
<reference evidence="13" key="1">
    <citation type="submission" date="2020-10" db="EMBL/GenBank/DDBJ databases">
        <authorList>
            <person name="Gilroy R."/>
        </authorList>
    </citation>
    <scope>NUCLEOTIDE SEQUENCE</scope>
    <source>
        <strain evidence="13">B1-13419</strain>
    </source>
</reference>
<gene>
    <name evidence="13" type="primary">rseP</name>
    <name evidence="13" type="ORF">IAB91_02735</name>
</gene>
<dbReference type="EMBL" id="JADIMD010000039">
    <property type="protein sequence ID" value="MBO8474191.1"/>
    <property type="molecule type" value="Genomic_DNA"/>
</dbReference>
<feature type="transmembrane region" description="Helical" evidence="11">
    <location>
        <begin position="6"/>
        <end position="28"/>
    </location>
</feature>
<keyword evidence="6 11" id="KW-0378">Hydrolase</keyword>
<keyword evidence="7 11" id="KW-0862">Zinc</keyword>
<keyword evidence="9 11" id="KW-0482">Metalloprotease</keyword>
<keyword evidence="10 11" id="KW-0472">Membrane</keyword>
<dbReference type="Proteomes" id="UP000823757">
    <property type="component" value="Unassembled WGS sequence"/>
</dbReference>
<dbReference type="AlphaFoldDB" id="A0A9D9IM29"/>
<evidence type="ECO:0000256" key="5">
    <source>
        <dbReference type="ARBA" id="ARBA00022692"/>
    </source>
</evidence>
<protein>
    <recommendedName>
        <fullName evidence="11">Zinc metalloprotease</fullName>
        <ecNumber evidence="11">3.4.24.-</ecNumber>
    </recommendedName>
</protein>
<evidence type="ECO:0000256" key="3">
    <source>
        <dbReference type="ARBA" id="ARBA00007931"/>
    </source>
</evidence>
<evidence type="ECO:0000256" key="7">
    <source>
        <dbReference type="ARBA" id="ARBA00022833"/>
    </source>
</evidence>
<dbReference type="GO" id="GO:0016020">
    <property type="term" value="C:membrane"/>
    <property type="evidence" value="ECO:0007669"/>
    <property type="project" value="UniProtKB-SubCell"/>
</dbReference>
<dbReference type="Pfam" id="PF02163">
    <property type="entry name" value="Peptidase_M50"/>
    <property type="match status" value="1"/>
</dbReference>
<dbReference type="SUPFAM" id="SSF50156">
    <property type="entry name" value="PDZ domain-like"/>
    <property type="match status" value="2"/>
</dbReference>
<feature type="domain" description="Peptidase M50" evidence="12">
    <location>
        <begin position="10"/>
        <end position="421"/>
    </location>
</feature>
<dbReference type="GO" id="GO:0004222">
    <property type="term" value="F:metalloendopeptidase activity"/>
    <property type="evidence" value="ECO:0007669"/>
    <property type="project" value="InterPro"/>
</dbReference>
<dbReference type="CDD" id="cd06163">
    <property type="entry name" value="S2P-M50_PDZ_RseP-like"/>
    <property type="match status" value="2"/>
</dbReference>
<name>A0A9D9IM29_9BACT</name>
<keyword evidence="4" id="KW-0645">Protease</keyword>
<dbReference type="GO" id="GO:0046872">
    <property type="term" value="F:metal ion binding"/>
    <property type="evidence" value="ECO:0007669"/>
    <property type="project" value="UniProtKB-KW"/>
</dbReference>
<dbReference type="InterPro" id="IPR036034">
    <property type="entry name" value="PDZ_sf"/>
</dbReference>
<reference evidence="13" key="2">
    <citation type="journal article" date="2021" name="PeerJ">
        <title>Extensive microbial diversity within the chicken gut microbiome revealed by metagenomics and culture.</title>
        <authorList>
            <person name="Gilroy R."/>
            <person name="Ravi A."/>
            <person name="Getino M."/>
            <person name="Pursley I."/>
            <person name="Horton D.L."/>
            <person name="Alikhan N.F."/>
            <person name="Baker D."/>
            <person name="Gharbi K."/>
            <person name="Hall N."/>
            <person name="Watson M."/>
            <person name="Adriaenssens E.M."/>
            <person name="Foster-Nyarko E."/>
            <person name="Jarju S."/>
            <person name="Secka A."/>
            <person name="Antonio M."/>
            <person name="Oren A."/>
            <person name="Chaudhuri R.R."/>
            <person name="La Ragione R."/>
            <person name="Hildebrand F."/>
            <person name="Pallen M.J."/>
        </authorList>
    </citation>
    <scope>NUCLEOTIDE SEQUENCE</scope>
    <source>
        <strain evidence="13">B1-13419</strain>
    </source>
</reference>
<feature type="transmembrane region" description="Helical" evidence="11">
    <location>
        <begin position="106"/>
        <end position="131"/>
    </location>
</feature>
<feature type="transmembrane region" description="Helical" evidence="11">
    <location>
        <begin position="359"/>
        <end position="379"/>
    </location>
</feature>
<dbReference type="InterPro" id="IPR008915">
    <property type="entry name" value="Peptidase_M50"/>
</dbReference>
<comment type="similarity">
    <text evidence="3 11">Belongs to the peptidase M50B family.</text>
</comment>
<dbReference type="GO" id="GO:0006508">
    <property type="term" value="P:proteolysis"/>
    <property type="evidence" value="ECO:0007669"/>
    <property type="project" value="UniProtKB-KW"/>
</dbReference>
<comment type="subcellular location">
    <subcellularLocation>
        <location evidence="2">Membrane</location>
        <topology evidence="2">Multi-pass membrane protein</topology>
    </subcellularLocation>
</comment>
<evidence type="ECO:0000256" key="10">
    <source>
        <dbReference type="ARBA" id="ARBA00023136"/>
    </source>
</evidence>
<dbReference type="PANTHER" id="PTHR42837:SF2">
    <property type="entry name" value="MEMBRANE METALLOPROTEASE ARASP2, CHLOROPLASTIC-RELATED"/>
    <property type="match status" value="1"/>
</dbReference>
<evidence type="ECO:0000256" key="2">
    <source>
        <dbReference type="ARBA" id="ARBA00004141"/>
    </source>
</evidence>
<keyword evidence="8 11" id="KW-1133">Transmembrane helix</keyword>
<evidence type="ECO:0000256" key="1">
    <source>
        <dbReference type="ARBA" id="ARBA00001947"/>
    </source>
</evidence>
<organism evidence="13 14">
    <name type="scientific">Candidatus Cryptobacteroides faecigallinarum</name>
    <dbReference type="NCBI Taxonomy" id="2840763"/>
    <lineage>
        <taxon>Bacteria</taxon>
        <taxon>Pseudomonadati</taxon>
        <taxon>Bacteroidota</taxon>
        <taxon>Bacteroidia</taxon>
        <taxon>Bacteroidales</taxon>
        <taxon>Candidatus Cryptobacteroides</taxon>
    </lineage>
</organism>
<accession>A0A9D9IM29</accession>